<dbReference type="GO" id="GO:0016405">
    <property type="term" value="F:CoA-ligase activity"/>
    <property type="evidence" value="ECO:0007669"/>
    <property type="project" value="TreeGrafter"/>
</dbReference>
<dbReference type="Proteomes" id="UP000235728">
    <property type="component" value="Unassembled WGS sequence"/>
</dbReference>
<keyword evidence="2" id="KW-0436">Ligase</keyword>
<dbReference type="SUPFAM" id="SSF56801">
    <property type="entry name" value="Acetyl-CoA synthetase-like"/>
    <property type="match status" value="1"/>
</dbReference>
<dbReference type="InterPro" id="IPR000873">
    <property type="entry name" value="AMP-dep_synth/lig_dom"/>
</dbReference>
<protein>
    <submittedName>
        <fullName evidence="2">Putative 4-coumarate--CoA ligase 3</fullName>
    </submittedName>
</protein>
<reference evidence="2 3" key="1">
    <citation type="journal article" date="2016" name="Appl. Microbiol. Biotechnol.">
        <title>Characterization of T-DNA insertion mutants with decreased virulence in the entomopathogenic fungus Beauveria bassiana JEF-007.</title>
        <authorList>
            <person name="Kim S."/>
            <person name="Lee S.J."/>
            <person name="Nai Y.S."/>
            <person name="Yu J.S."/>
            <person name="Lee M.R."/>
            <person name="Yang Y.T."/>
            <person name="Kim J.S."/>
        </authorList>
    </citation>
    <scope>NUCLEOTIDE SEQUENCE [LARGE SCALE GENOMIC DNA]</scope>
    <source>
        <strain evidence="2 3">JEF-007</strain>
    </source>
</reference>
<dbReference type="PANTHER" id="PTHR24096:SF194">
    <property type="entry name" value="AMP-DEPENDENT SYNTHETASE_LIGASE DOMAIN-CONTAINING PROTEIN"/>
    <property type="match status" value="1"/>
</dbReference>
<dbReference type="EMBL" id="MRVG01000014">
    <property type="protein sequence ID" value="PMB64236.1"/>
    <property type="molecule type" value="Genomic_DNA"/>
</dbReference>
<dbReference type="Pfam" id="PF00501">
    <property type="entry name" value="AMP-binding"/>
    <property type="match status" value="1"/>
</dbReference>
<accession>A0A2N6NAD9</accession>
<evidence type="ECO:0000313" key="2">
    <source>
        <dbReference type="EMBL" id="PMB64236.1"/>
    </source>
</evidence>
<proteinExistence type="predicted"/>
<name>A0A2N6NAD9_BEABA</name>
<dbReference type="Gene3D" id="3.40.50.12780">
    <property type="entry name" value="N-terminal domain of ligase-like"/>
    <property type="match status" value="1"/>
</dbReference>
<evidence type="ECO:0000259" key="1">
    <source>
        <dbReference type="Pfam" id="PF00501"/>
    </source>
</evidence>
<dbReference type="OMA" id="YIFANPD"/>
<comment type="caution">
    <text evidence="2">The sequence shown here is derived from an EMBL/GenBank/DDBJ whole genome shotgun (WGS) entry which is preliminary data.</text>
</comment>
<dbReference type="PANTHER" id="PTHR24096">
    <property type="entry name" value="LONG-CHAIN-FATTY-ACID--COA LIGASE"/>
    <property type="match status" value="1"/>
</dbReference>
<organism evidence="2 3">
    <name type="scientific">Beauveria bassiana</name>
    <name type="common">White muscardine disease fungus</name>
    <name type="synonym">Tritirachium shiotae</name>
    <dbReference type="NCBI Taxonomy" id="176275"/>
    <lineage>
        <taxon>Eukaryota</taxon>
        <taxon>Fungi</taxon>
        <taxon>Dikarya</taxon>
        <taxon>Ascomycota</taxon>
        <taxon>Pezizomycotina</taxon>
        <taxon>Sordariomycetes</taxon>
        <taxon>Hypocreomycetidae</taxon>
        <taxon>Hypocreales</taxon>
        <taxon>Cordycipitaceae</taxon>
        <taxon>Beauveria</taxon>
    </lineage>
</organism>
<feature type="domain" description="AMP-dependent synthetase/ligase" evidence="1">
    <location>
        <begin position="30"/>
        <end position="105"/>
    </location>
</feature>
<dbReference type="AlphaFoldDB" id="A0A2N6NAD9"/>
<dbReference type="InterPro" id="IPR042099">
    <property type="entry name" value="ANL_N_sf"/>
</dbReference>
<evidence type="ECO:0000313" key="3">
    <source>
        <dbReference type="Proteomes" id="UP000235728"/>
    </source>
</evidence>
<sequence>MPVRSPFPDVEIPSVNVLDYIFANPDDVTDKPLWIDADDTAKSLSLRQALSWVKRLGAGLQRLGLQKGDVVMMCSTNHIFVPVLYLGVVGSTCAFTGANPAYTPKGAFFYNV</sequence>
<gene>
    <name evidence="2" type="primary">4CL3_1</name>
    <name evidence="2" type="ORF">BM221_010031</name>
</gene>